<comment type="subcellular location">
    <subcellularLocation>
        <location evidence="1">Membrane</location>
        <topology evidence="1">Multi-pass membrane protein</topology>
    </subcellularLocation>
</comment>
<dbReference type="Proteomes" id="UP000777438">
    <property type="component" value="Unassembled WGS sequence"/>
</dbReference>
<evidence type="ECO:0000259" key="8">
    <source>
        <dbReference type="Pfam" id="PF20684"/>
    </source>
</evidence>
<reference evidence="9 10" key="1">
    <citation type="journal article" date="2021" name="Nat. Commun.">
        <title>Genetic determinants of endophytism in the Arabidopsis root mycobiome.</title>
        <authorList>
            <person name="Mesny F."/>
            <person name="Miyauchi S."/>
            <person name="Thiergart T."/>
            <person name="Pickel B."/>
            <person name="Atanasova L."/>
            <person name="Karlsson M."/>
            <person name="Huettel B."/>
            <person name="Barry K.W."/>
            <person name="Haridas S."/>
            <person name="Chen C."/>
            <person name="Bauer D."/>
            <person name="Andreopoulos W."/>
            <person name="Pangilinan J."/>
            <person name="LaButti K."/>
            <person name="Riley R."/>
            <person name="Lipzen A."/>
            <person name="Clum A."/>
            <person name="Drula E."/>
            <person name="Henrissat B."/>
            <person name="Kohler A."/>
            <person name="Grigoriev I.V."/>
            <person name="Martin F.M."/>
            <person name="Hacquard S."/>
        </authorList>
    </citation>
    <scope>NUCLEOTIDE SEQUENCE [LARGE SCALE GENOMIC DNA]</scope>
    <source>
        <strain evidence="9 10">MPI-CAGE-CH-0241</strain>
    </source>
</reference>
<dbReference type="GO" id="GO:0016020">
    <property type="term" value="C:membrane"/>
    <property type="evidence" value="ECO:0007669"/>
    <property type="project" value="UniProtKB-SubCell"/>
</dbReference>
<feature type="transmembrane region" description="Helical" evidence="7">
    <location>
        <begin position="106"/>
        <end position="129"/>
    </location>
</feature>
<keyword evidence="2 7" id="KW-0812">Transmembrane</keyword>
<evidence type="ECO:0000256" key="2">
    <source>
        <dbReference type="ARBA" id="ARBA00022692"/>
    </source>
</evidence>
<evidence type="ECO:0000313" key="9">
    <source>
        <dbReference type="EMBL" id="KAH6894369.1"/>
    </source>
</evidence>
<feature type="transmembrane region" description="Helical" evidence="7">
    <location>
        <begin position="65"/>
        <end position="86"/>
    </location>
</feature>
<gene>
    <name evidence="9" type="ORF">B0T10DRAFT_603872</name>
</gene>
<feature type="compositionally biased region" description="Low complexity" evidence="6">
    <location>
        <begin position="306"/>
        <end position="317"/>
    </location>
</feature>
<evidence type="ECO:0000256" key="3">
    <source>
        <dbReference type="ARBA" id="ARBA00022989"/>
    </source>
</evidence>
<dbReference type="InterPro" id="IPR052337">
    <property type="entry name" value="SAT4-like"/>
</dbReference>
<dbReference type="InterPro" id="IPR049326">
    <property type="entry name" value="Rhodopsin_dom_fungi"/>
</dbReference>
<keyword evidence="10" id="KW-1185">Reference proteome</keyword>
<evidence type="ECO:0000313" key="10">
    <source>
        <dbReference type="Proteomes" id="UP000777438"/>
    </source>
</evidence>
<proteinExistence type="inferred from homology"/>
<dbReference type="Pfam" id="PF20684">
    <property type="entry name" value="Fung_rhodopsin"/>
    <property type="match status" value="1"/>
</dbReference>
<feature type="compositionally biased region" description="Polar residues" evidence="6">
    <location>
        <begin position="295"/>
        <end position="305"/>
    </location>
</feature>
<evidence type="ECO:0000256" key="4">
    <source>
        <dbReference type="ARBA" id="ARBA00023136"/>
    </source>
</evidence>
<feature type="transmembrane region" description="Helical" evidence="7">
    <location>
        <begin position="32"/>
        <end position="53"/>
    </location>
</feature>
<dbReference type="EMBL" id="JAGPYM010000005">
    <property type="protein sequence ID" value="KAH6894369.1"/>
    <property type="molecule type" value="Genomic_DNA"/>
</dbReference>
<feature type="transmembrane region" description="Helical" evidence="7">
    <location>
        <begin position="182"/>
        <end position="206"/>
    </location>
</feature>
<evidence type="ECO:0000256" key="6">
    <source>
        <dbReference type="SAM" id="MobiDB-lite"/>
    </source>
</evidence>
<dbReference type="AlphaFoldDB" id="A0A9P8W9W3"/>
<feature type="transmembrane region" description="Helical" evidence="7">
    <location>
        <begin position="218"/>
        <end position="236"/>
    </location>
</feature>
<evidence type="ECO:0000256" key="5">
    <source>
        <dbReference type="ARBA" id="ARBA00038359"/>
    </source>
</evidence>
<feature type="domain" description="Rhodopsin" evidence="8">
    <location>
        <begin position="50"/>
        <end position="282"/>
    </location>
</feature>
<feature type="region of interest" description="Disordered" evidence="6">
    <location>
        <begin position="292"/>
        <end position="326"/>
    </location>
</feature>
<evidence type="ECO:0000256" key="1">
    <source>
        <dbReference type="ARBA" id="ARBA00004141"/>
    </source>
</evidence>
<evidence type="ECO:0000256" key="7">
    <source>
        <dbReference type="SAM" id="Phobius"/>
    </source>
</evidence>
<accession>A0A9P8W9W3</accession>
<dbReference type="PANTHER" id="PTHR33048:SF124">
    <property type="entry name" value="INTEGRAL MEMBRANE PROTEIN"/>
    <property type="match status" value="1"/>
</dbReference>
<sequence>MPVINGTTVVLPPPDGYVVDFDHPQRTGVLQAYYAAGFLTVFSLLCFAQRMYVKLFLVGGLGIDDVSWLTALVTIGLCLHMFGAGAGGVHGWEISVEKFNMYLLDVYLAAFIYVVCGSLAKIALLIFYLRLSPQKWFKMATLATIVLVAGYSIGLFFPLVFACRPITMNWDITVKGECLNQPSLYIATAVANIVSDIILFALPIRMVINLQIPQRQKIGLLGIFCVGSMTVVTSIVRVSLLPELLTGGDPTWDVSYASIWIIVEANLIIICASTPTLRKFFKHMAPKLIGESRYGSKTRTNTNSKTPSRTFGPSSTSRSRRSRLNYSQFDVEEGEGSDTITLGPIMGRNDLKIMGGQNLSDSDSERAINPGGTNSKAIVQTTTVTVEYDDHQQRR</sequence>
<feature type="transmembrane region" description="Helical" evidence="7">
    <location>
        <begin position="141"/>
        <end position="162"/>
    </location>
</feature>
<keyword evidence="3 7" id="KW-1133">Transmembrane helix</keyword>
<dbReference type="PANTHER" id="PTHR33048">
    <property type="entry name" value="PTH11-LIKE INTEGRAL MEMBRANE PROTEIN (AFU_ORTHOLOGUE AFUA_5G11245)"/>
    <property type="match status" value="1"/>
</dbReference>
<protein>
    <recommendedName>
        <fullName evidence="8">Rhodopsin domain-containing protein</fullName>
    </recommendedName>
</protein>
<organism evidence="9 10">
    <name type="scientific">Thelonectria olida</name>
    <dbReference type="NCBI Taxonomy" id="1576542"/>
    <lineage>
        <taxon>Eukaryota</taxon>
        <taxon>Fungi</taxon>
        <taxon>Dikarya</taxon>
        <taxon>Ascomycota</taxon>
        <taxon>Pezizomycotina</taxon>
        <taxon>Sordariomycetes</taxon>
        <taxon>Hypocreomycetidae</taxon>
        <taxon>Hypocreales</taxon>
        <taxon>Nectriaceae</taxon>
        <taxon>Thelonectria</taxon>
    </lineage>
</organism>
<name>A0A9P8W9W3_9HYPO</name>
<feature type="transmembrane region" description="Helical" evidence="7">
    <location>
        <begin position="256"/>
        <end position="277"/>
    </location>
</feature>
<comment type="caution">
    <text evidence="9">The sequence shown here is derived from an EMBL/GenBank/DDBJ whole genome shotgun (WGS) entry which is preliminary data.</text>
</comment>
<comment type="similarity">
    <text evidence="5">Belongs to the SAT4 family.</text>
</comment>
<dbReference type="OrthoDB" id="5393606at2759"/>
<keyword evidence="4 7" id="KW-0472">Membrane</keyword>